<dbReference type="EMBL" id="CAVNYO010000405">
    <property type="protein sequence ID" value="CAK5275774.1"/>
    <property type="molecule type" value="Genomic_DNA"/>
</dbReference>
<dbReference type="GO" id="GO:0042171">
    <property type="term" value="F:lysophosphatidic acid acyltransferase activity"/>
    <property type="evidence" value="ECO:0007669"/>
    <property type="project" value="TreeGrafter"/>
</dbReference>
<dbReference type="PANTHER" id="PTHR42886:SF29">
    <property type="entry name" value="PUMMELIG, ISOFORM A"/>
    <property type="match status" value="1"/>
</dbReference>
<feature type="domain" description="AB hydrolase-1" evidence="3">
    <location>
        <begin position="95"/>
        <end position="402"/>
    </location>
</feature>
<dbReference type="GO" id="GO:0004623">
    <property type="term" value="F:phospholipase A2 activity"/>
    <property type="evidence" value="ECO:0007669"/>
    <property type="project" value="TreeGrafter"/>
</dbReference>
<sequence length="417" mass="46121">MAAAMASQTSLIPPASEIPVTFGASLRSWWATNEKGSALAERRILSGLPFVTPRTYSPSDSPVIAESSIVELDQPKFYLNTLSLTPTSPAPDAPPPVVLLPGYGAGIGFFFPNLPTLAQWSGNRRSSVYAVDWLGMGRSARVPFTIKAPRKDTPKRVAEAESFFIDSLESWRKKMKLEQMTLIGHSLGGYLSVAYALKYPTRVNKLILLSPAGVPRDPEQTTAPERELEPPPASPTSTVEPATHAKVEAVRAEQSQQRQRYTRTRRLFMYLWEEGWSPFQVVRSTMFWAPMLIGKYSARRFTGLTPEETNSMHDYIQHITLAKGSGEYCISHILAPGAHARMPLVDRVAALKIPVTFVYGDHDWMDPEGGEQSVENLRKAGNGNARSYIVNGAGHHVYLDNPDAVNSLLVKELNRKT</sequence>
<protein>
    <recommendedName>
        <fullName evidence="3">AB hydrolase-1 domain-containing protein</fullName>
    </recommendedName>
</protein>
<accession>A0AAD2HFG0</accession>
<dbReference type="Proteomes" id="UP001295794">
    <property type="component" value="Unassembled WGS sequence"/>
</dbReference>
<evidence type="ECO:0000313" key="4">
    <source>
        <dbReference type="EMBL" id="CAK5275774.1"/>
    </source>
</evidence>
<dbReference type="SUPFAM" id="SSF53474">
    <property type="entry name" value="alpha/beta-Hydrolases"/>
    <property type="match status" value="1"/>
</dbReference>
<name>A0AAD2HFG0_9AGAR</name>
<proteinExistence type="inferred from homology"/>
<feature type="compositionally biased region" description="Basic and acidic residues" evidence="2">
    <location>
        <begin position="216"/>
        <end position="229"/>
    </location>
</feature>
<dbReference type="Gene3D" id="3.40.50.1820">
    <property type="entry name" value="alpha/beta hydrolase"/>
    <property type="match status" value="1"/>
</dbReference>
<gene>
    <name evidence="4" type="ORF">MYCIT1_LOCUS23762</name>
</gene>
<evidence type="ECO:0000259" key="3">
    <source>
        <dbReference type="Pfam" id="PF00561"/>
    </source>
</evidence>
<feature type="region of interest" description="Disordered" evidence="2">
    <location>
        <begin position="214"/>
        <end position="242"/>
    </location>
</feature>
<keyword evidence="5" id="KW-1185">Reference proteome</keyword>
<evidence type="ECO:0000256" key="2">
    <source>
        <dbReference type="SAM" id="MobiDB-lite"/>
    </source>
</evidence>
<organism evidence="4 5">
    <name type="scientific">Mycena citricolor</name>
    <dbReference type="NCBI Taxonomy" id="2018698"/>
    <lineage>
        <taxon>Eukaryota</taxon>
        <taxon>Fungi</taxon>
        <taxon>Dikarya</taxon>
        <taxon>Basidiomycota</taxon>
        <taxon>Agaricomycotina</taxon>
        <taxon>Agaricomycetes</taxon>
        <taxon>Agaricomycetidae</taxon>
        <taxon>Agaricales</taxon>
        <taxon>Marasmiineae</taxon>
        <taxon>Mycenaceae</taxon>
        <taxon>Mycena</taxon>
    </lineage>
</organism>
<comment type="similarity">
    <text evidence="1">Belongs to the peptidase S33 family. ABHD4/ABHD5 subfamily.</text>
</comment>
<dbReference type="GO" id="GO:0035965">
    <property type="term" value="P:cardiolipin acyl-chain remodeling"/>
    <property type="evidence" value="ECO:0007669"/>
    <property type="project" value="TreeGrafter"/>
</dbReference>
<dbReference type="PANTHER" id="PTHR42886">
    <property type="entry name" value="RE40534P-RELATED"/>
    <property type="match status" value="1"/>
</dbReference>
<reference evidence="4" key="1">
    <citation type="submission" date="2023-11" db="EMBL/GenBank/DDBJ databases">
        <authorList>
            <person name="De Vega J J."/>
            <person name="De Vega J J."/>
        </authorList>
    </citation>
    <scope>NUCLEOTIDE SEQUENCE</scope>
</reference>
<dbReference type="InterPro" id="IPR000073">
    <property type="entry name" value="AB_hydrolase_1"/>
</dbReference>
<dbReference type="GO" id="GO:0006654">
    <property type="term" value="P:phosphatidic acid biosynthetic process"/>
    <property type="evidence" value="ECO:0007669"/>
    <property type="project" value="TreeGrafter"/>
</dbReference>
<dbReference type="GO" id="GO:0005743">
    <property type="term" value="C:mitochondrial inner membrane"/>
    <property type="evidence" value="ECO:0007669"/>
    <property type="project" value="TreeGrafter"/>
</dbReference>
<evidence type="ECO:0000256" key="1">
    <source>
        <dbReference type="ARBA" id="ARBA00038097"/>
    </source>
</evidence>
<comment type="caution">
    <text evidence="4">The sequence shown here is derived from an EMBL/GenBank/DDBJ whole genome shotgun (WGS) entry which is preliminary data.</text>
</comment>
<dbReference type="InterPro" id="IPR029058">
    <property type="entry name" value="AB_hydrolase_fold"/>
</dbReference>
<evidence type="ECO:0000313" key="5">
    <source>
        <dbReference type="Proteomes" id="UP001295794"/>
    </source>
</evidence>
<dbReference type="GO" id="GO:0055088">
    <property type="term" value="P:lipid homeostasis"/>
    <property type="evidence" value="ECO:0007669"/>
    <property type="project" value="TreeGrafter"/>
</dbReference>
<dbReference type="AlphaFoldDB" id="A0AAD2HFG0"/>
<dbReference type="Pfam" id="PF00561">
    <property type="entry name" value="Abhydrolase_1"/>
    <property type="match status" value="1"/>
</dbReference>